<dbReference type="AlphaFoldDB" id="A0A6G0XR75"/>
<keyword evidence="4 15" id="KW-0812">Transmembrane</keyword>
<evidence type="ECO:0000256" key="8">
    <source>
        <dbReference type="ARBA" id="ARBA00044648"/>
    </source>
</evidence>
<keyword evidence="14" id="KW-0813">Transport</keyword>
<evidence type="ECO:0000313" key="17">
    <source>
        <dbReference type="EMBL" id="KAF0742968.1"/>
    </source>
</evidence>
<dbReference type="VEuPathDB" id="FungiDB:AeMF1_014466"/>
<organism evidence="17 18">
    <name type="scientific">Aphanomyces euteiches</name>
    <dbReference type="NCBI Taxonomy" id="100861"/>
    <lineage>
        <taxon>Eukaryota</taxon>
        <taxon>Sar</taxon>
        <taxon>Stramenopiles</taxon>
        <taxon>Oomycota</taxon>
        <taxon>Saprolegniomycetes</taxon>
        <taxon>Saprolegniales</taxon>
        <taxon>Verrucalvaceae</taxon>
        <taxon>Aphanomyces</taxon>
    </lineage>
</organism>
<dbReference type="FunFam" id="1.20.1250.20:FF:000129">
    <property type="entry name" value="Major Facilitator Superfamily (MFS)"/>
    <property type="match status" value="1"/>
</dbReference>
<keyword evidence="18" id="KW-1185">Reference proteome</keyword>
<evidence type="ECO:0000256" key="6">
    <source>
        <dbReference type="ARBA" id="ARBA00023136"/>
    </source>
</evidence>
<evidence type="ECO:0000256" key="3">
    <source>
        <dbReference type="ARBA" id="ARBA00011738"/>
    </source>
</evidence>
<comment type="subunit">
    <text evidence="3">Homodimer.</text>
</comment>
<feature type="transmembrane region" description="Helical" evidence="15">
    <location>
        <begin position="64"/>
        <end position="82"/>
    </location>
</feature>
<comment type="subcellular location">
    <subcellularLocation>
        <location evidence="1">Membrane</location>
        <topology evidence="1">Multi-pass membrane protein</topology>
    </subcellularLocation>
</comment>
<dbReference type="InterPro" id="IPR005828">
    <property type="entry name" value="MFS_sugar_transport-like"/>
</dbReference>
<feature type="transmembrane region" description="Helical" evidence="15">
    <location>
        <begin position="249"/>
        <end position="266"/>
    </location>
</feature>
<comment type="catalytic activity">
    <reaction evidence="9">
        <text>D-xylose(out) = D-xylose(in)</text>
        <dbReference type="Rhea" id="RHEA:78427"/>
        <dbReference type="ChEBI" id="CHEBI:53455"/>
    </reaction>
    <physiologicalReaction direction="left-to-right" evidence="9">
        <dbReference type="Rhea" id="RHEA:78428"/>
    </physiologicalReaction>
</comment>
<dbReference type="PROSITE" id="PS50850">
    <property type="entry name" value="MFS"/>
    <property type="match status" value="1"/>
</dbReference>
<keyword evidence="5 15" id="KW-1133">Transmembrane helix</keyword>
<reference evidence="17 18" key="1">
    <citation type="submission" date="2019-07" db="EMBL/GenBank/DDBJ databases">
        <title>Genomics analysis of Aphanomyces spp. identifies a new class of oomycete effector associated with host adaptation.</title>
        <authorList>
            <person name="Gaulin E."/>
        </authorList>
    </citation>
    <scope>NUCLEOTIDE SEQUENCE [LARGE SCALE GENOMIC DNA]</scope>
    <source>
        <strain evidence="17 18">ATCC 201684</strain>
    </source>
</reference>
<dbReference type="PANTHER" id="PTHR48022">
    <property type="entry name" value="PLASTIDIC GLUCOSE TRANSPORTER 4"/>
    <property type="match status" value="1"/>
</dbReference>
<dbReference type="GO" id="GO:0005351">
    <property type="term" value="F:carbohydrate:proton symporter activity"/>
    <property type="evidence" value="ECO:0007669"/>
    <property type="project" value="TreeGrafter"/>
</dbReference>
<comment type="catalytic activity">
    <reaction evidence="10">
        <text>D-mannose(out) = D-mannose(in)</text>
        <dbReference type="Rhea" id="RHEA:78391"/>
        <dbReference type="ChEBI" id="CHEBI:4208"/>
    </reaction>
    <physiologicalReaction direction="left-to-right" evidence="10">
        <dbReference type="Rhea" id="RHEA:78392"/>
    </physiologicalReaction>
</comment>
<evidence type="ECO:0000256" key="5">
    <source>
        <dbReference type="ARBA" id="ARBA00022989"/>
    </source>
</evidence>
<evidence type="ECO:0000256" key="13">
    <source>
        <dbReference type="ARBA" id="ARBA00044780"/>
    </source>
</evidence>
<evidence type="ECO:0000259" key="16">
    <source>
        <dbReference type="PROSITE" id="PS50850"/>
    </source>
</evidence>
<dbReference type="PRINTS" id="PR00171">
    <property type="entry name" value="SUGRTRNSPORT"/>
</dbReference>
<sequence>MTSVLHLYNGWYTERLSWTPPFQTQLSVTFSFSLQVQSPRTMAGGVYIDANVDLNSAPTEGSKTYAIIVCVFASLGGIFFGYDQGVTGGVLVMSSFLKDFCENYDGNTYDACSSSKSPSNWTNFTTTYNVLYYVGCMIGAYFGGVVADKLGRRATIFTAGFLFCVGTCLLVFTTKGNHTMALIARVIQGVGVGNSSFSLPIFGAEMAPKELRGMLSGFMQMSIVTGLLMAGLINYGVQHTEWGWRTTNAVAMAFPVIVMIGIYFVPESPRWVYQHKGREAAEATLIRLRKTENVGDELKAIGDVLEEEGNGEATWKDVFHPSIRRRVFIAMALQVLQQATGINPIFTYGGQIFKDVLGDGIGVLLLLQIINFLSTIPAMYWVDKTGRRTLLLLGGAGMVFGHLVSAISFSAGCHGNDKDFGCGKGPGWVMIIATAFFVFNFAISWGPVCWIYPAEIFPLKVRAKAVSLSTFANWAMGALMIEIPKLFPYLHVNGVFFLFAVLCSLAGVFVYYMCPETKGVLLEDIEYLFNKDKQRHDVENVKTPAEDKF</sequence>
<dbReference type="SUPFAM" id="SSF103473">
    <property type="entry name" value="MFS general substrate transporter"/>
    <property type="match status" value="1"/>
</dbReference>
<comment type="catalytic activity">
    <reaction evidence="11">
        <text>D-glucosamine(out) = D-glucosamine(in)</text>
        <dbReference type="Rhea" id="RHEA:78423"/>
        <dbReference type="ChEBI" id="CHEBI:58723"/>
    </reaction>
    <physiologicalReaction direction="left-to-right" evidence="11">
        <dbReference type="Rhea" id="RHEA:78424"/>
    </physiologicalReaction>
</comment>
<feature type="domain" description="Major facilitator superfamily (MFS) profile" evidence="16">
    <location>
        <begin position="69"/>
        <end position="518"/>
    </location>
</feature>
<dbReference type="PANTHER" id="PTHR48022:SF2">
    <property type="entry name" value="PLASTIDIC GLUCOSE TRANSPORTER 4"/>
    <property type="match status" value="1"/>
</dbReference>
<dbReference type="InterPro" id="IPR050360">
    <property type="entry name" value="MFS_Sugar_Transporters"/>
</dbReference>
<dbReference type="InterPro" id="IPR036259">
    <property type="entry name" value="MFS_trans_sf"/>
</dbReference>
<feature type="transmembrane region" description="Helical" evidence="15">
    <location>
        <begin position="495"/>
        <end position="514"/>
    </location>
</feature>
<protein>
    <recommendedName>
        <fullName evidence="13">Hexose transporter 1</fullName>
    </recommendedName>
</protein>
<feature type="transmembrane region" description="Helical" evidence="15">
    <location>
        <begin position="429"/>
        <end position="453"/>
    </location>
</feature>
<dbReference type="PROSITE" id="PS00217">
    <property type="entry name" value="SUGAR_TRANSPORT_2"/>
    <property type="match status" value="1"/>
</dbReference>
<dbReference type="InterPro" id="IPR003663">
    <property type="entry name" value="Sugar/inositol_transpt"/>
</dbReference>
<feature type="transmembrane region" description="Helical" evidence="15">
    <location>
        <begin position="389"/>
        <end position="409"/>
    </location>
</feature>
<dbReference type="PROSITE" id="PS00216">
    <property type="entry name" value="SUGAR_TRANSPORT_1"/>
    <property type="match status" value="1"/>
</dbReference>
<accession>A0A6G0XR75</accession>
<comment type="caution">
    <text evidence="17">The sequence shown here is derived from an EMBL/GenBank/DDBJ whole genome shotgun (WGS) entry which is preliminary data.</text>
</comment>
<dbReference type="GO" id="GO:0016020">
    <property type="term" value="C:membrane"/>
    <property type="evidence" value="ECO:0007669"/>
    <property type="project" value="UniProtKB-SubCell"/>
</dbReference>
<evidence type="ECO:0000256" key="12">
    <source>
        <dbReference type="ARBA" id="ARBA00044710"/>
    </source>
</evidence>
<feature type="transmembrane region" description="Helical" evidence="15">
    <location>
        <begin position="361"/>
        <end position="382"/>
    </location>
</feature>
<feature type="transmembrane region" description="Helical" evidence="15">
    <location>
        <begin position="154"/>
        <end position="174"/>
    </location>
</feature>
<feature type="transmembrane region" description="Helical" evidence="15">
    <location>
        <begin position="130"/>
        <end position="147"/>
    </location>
</feature>
<evidence type="ECO:0000256" key="2">
    <source>
        <dbReference type="ARBA" id="ARBA00010992"/>
    </source>
</evidence>
<evidence type="ECO:0000313" key="18">
    <source>
        <dbReference type="Proteomes" id="UP000481153"/>
    </source>
</evidence>
<evidence type="ECO:0000256" key="15">
    <source>
        <dbReference type="SAM" id="Phobius"/>
    </source>
</evidence>
<keyword evidence="6 15" id="KW-0472">Membrane</keyword>
<gene>
    <name evidence="17" type="ORF">Ae201684_002033</name>
</gene>
<comment type="catalytic activity">
    <reaction evidence="8">
        <text>D-glucose(out) = D-glucose(in)</text>
        <dbReference type="Rhea" id="RHEA:60376"/>
        <dbReference type="ChEBI" id="CHEBI:4167"/>
    </reaction>
    <physiologicalReaction direction="left-to-right" evidence="8">
        <dbReference type="Rhea" id="RHEA:60377"/>
    </physiologicalReaction>
</comment>
<dbReference type="InterPro" id="IPR020846">
    <property type="entry name" value="MFS_dom"/>
</dbReference>
<name>A0A6G0XR75_9STRA</name>
<evidence type="ECO:0000256" key="14">
    <source>
        <dbReference type="RuleBase" id="RU003346"/>
    </source>
</evidence>
<evidence type="ECO:0000256" key="11">
    <source>
        <dbReference type="ARBA" id="ARBA00044668"/>
    </source>
</evidence>
<feature type="transmembrane region" description="Helical" evidence="15">
    <location>
        <begin position="214"/>
        <end position="237"/>
    </location>
</feature>
<evidence type="ECO:0000256" key="1">
    <source>
        <dbReference type="ARBA" id="ARBA00004141"/>
    </source>
</evidence>
<dbReference type="Proteomes" id="UP000481153">
    <property type="component" value="Unassembled WGS sequence"/>
</dbReference>
<proteinExistence type="inferred from homology"/>
<evidence type="ECO:0000256" key="10">
    <source>
        <dbReference type="ARBA" id="ARBA00044662"/>
    </source>
</evidence>
<evidence type="ECO:0000256" key="7">
    <source>
        <dbReference type="ARBA" id="ARBA00044637"/>
    </source>
</evidence>
<dbReference type="InterPro" id="IPR005829">
    <property type="entry name" value="Sugar_transporter_CS"/>
</dbReference>
<evidence type="ECO:0000256" key="4">
    <source>
        <dbReference type="ARBA" id="ARBA00022692"/>
    </source>
</evidence>
<dbReference type="Gene3D" id="1.20.1250.20">
    <property type="entry name" value="MFS general substrate transporter like domains"/>
    <property type="match status" value="1"/>
</dbReference>
<dbReference type="NCBIfam" id="TIGR00879">
    <property type="entry name" value="SP"/>
    <property type="match status" value="1"/>
</dbReference>
<dbReference type="Pfam" id="PF00083">
    <property type="entry name" value="Sugar_tr"/>
    <property type="match status" value="1"/>
</dbReference>
<feature type="transmembrane region" description="Helical" evidence="15">
    <location>
        <begin position="465"/>
        <end position="483"/>
    </location>
</feature>
<comment type="catalytic activity">
    <reaction evidence="7">
        <text>D-galactose(in) = D-galactose(out)</text>
        <dbReference type="Rhea" id="RHEA:34915"/>
        <dbReference type="ChEBI" id="CHEBI:4139"/>
    </reaction>
    <physiologicalReaction direction="right-to-left" evidence="7">
        <dbReference type="Rhea" id="RHEA:34917"/>
    </physiologicalReaction>
</comment>
<comment type="catalytic activity">
    <reaction evidence="12">
        <text>D-fructose(out) = D-fructose(in)</text>
        <dbReference type="Rhea" id="RHEA:60372"/>
        <dbReference type="ChEBI" id="CHEBI:37721"/>
    </reaction>
    <physiologicalReaction direction="left-to-right" evidence="12">
        <dbReference type="Rhea" id="RHEA:60373"/>
    </physiologicalReaction>
</comment>
<comment type="similarity">
    <text evidence="2 14">Belongs to the major facilitator superfamily. Sugar transporter (TC 2.A.1.1) family.</text>
</comment>
<dbReference type="EMBL" id="VJMJ01000022">
    <property type="protein sequence ID" value="KAF0742968.1"/>
    <property type="molecule type" value="Genomic_DNA"/>
</dbReference>
<evidence type="ECO:0000256" key="9">
    <source>
        <dbReference type="ARBA" id="ARBA00044656"/>
    </source>
</evidence>